<accession>A0AAD5SW30</accession>
<evidence type="ECO:0000313" key="2">
    <source>
        <dbReference type="EMBL" id="KAJ3112842.1"/>
    </source>
</evidence>
<dbReference type="Proteomes" id="UP001211907">
    <property type="component" value="Unassembled WGS sequence"/>
</dbReference>
<proteinExistence type="predicted"/>
<comment type="caution">
    <text evidence="2">The sequence shown here is derived from an EMBL/GenBank/DDBJ whole genome shotgun (WGS) entry which is preliminary data.</text>
</comment>
<dbReference type="EMBL" id="JADGJH010001499">
    <property type="protein sequence ID" value="KAJ3112842.1"/>
    <property type="molecule type" value="Genomic_DNA"/>
</dbReference>
<organism evidence="2 3">
    <name type="scientific">Physocladia obscura</name>
    <dbReference type="NCBI Taxonomy" id="109957"/>
    <lineage>
        <taxon>Eukaryota</taxon>
        <taxon>Fungi</taxon>
        <taxon>Fungi incertae sedis</taxon>
        <taxon>Chytridiomycota</taxon>
        <taxon>Chytridiomycota incertae sedis</taxon>
        <taxon>Chytridiomycetes</taxon>
        <taxon>Chytridiales</taxon>
        <taxon>Chytriomycetaceae</taxon>
        <taxon>Physocladia</taxon>
    </lineage>
</organism>
<name>A0AAD5SW30_9FUNG</name>
<reference evidence="2" key="1">
    <citation type="submission" date="2020-05" db="EMBL/GenBank/DDBJ databases">
        <title>Phylogenomic resolution of chytrid fungi.</title>
        <authorList>
            <person name="Stajich J.E."/>
            <person name="Amses K."/>
            <person name="Simmons R."/>
            <person name="Seto K."/>
            <person name="Myers J."/>
            <person name="Bonds A."/>
            <person name="Quandt C.A."/>
            <person name="Barry K."/>
            <person name="Liu P."/>
            <person name="Grigoriev I."/>
            <person name="Longcore J.E."/>
            <person name="James T.Y."/>
        </authorList>
    </citation>
    <scope>NUCLEOTIDE SEQUENCE</scope>
    <source>
        <strain evidence="2">JEL0513</strain>
    </source>
</reference>
<keyword evidence="3" id="KW-1185">Reference proteome</keyword>
<gene>
    <name evidence="2" type="ORF">HK100_002174</name>
</gene>
<evidence type="ECO:0000313" key="3">
    <source>
        <dbReference type="Proteomes" id="UP001211907"/>
    </source>
</evidence>
<protein>
    <submittedName>
        <fullName evidence="2">Uncharacterized protein</fullName>
    </submittedName>
</protein>
<evidence type="ECO:0000256" key="1">
    <source>
        <dbReference type="SAM" id="MobiDB-lite"/>
    </source>
</evidence>
<feature type="region of interest" description="Disordered" evidence="1">
    <location>
        <begin position="1"/>
        <end position="32"/>
    </location>
</feature>
<dbReference type="AlphaFoldDB" id="A0AAD5SW30"/>
<sequence>MPQLQRSNVRRDSEPAPFKRLKRMAAPKKQQTHPECISVSQTSACAPLTTGLTINTTALEQIYGPGITAASWNRDVLAETDGGKGELNLFTSILSCTSGTTAASATDVSAQVRYLRTILCIRDLFVLSSGCNSGSSVATTATETLGIQITSANNSIPPAICKKTCYSFNETFSNALQQNDCLVVDENKDMFLVDSCITVTAGQIFSSPDPCMVGVTDDLNNCEIYDSLILKTR</sequence>